<dbReference type="STRING" id="212667.VFDL14_01440"/>
<keyword evidence="9 10" id="KW-0511">Multifunctional enzyme</keyword>
<dbReference type="Gene3D" id="3.30.9.10">
    <property type="entry name" value="D-Amino Acid Oxidase, subunit A, domain 2"/>
    <property type="match status" value="1"/>
</dbReference>
<dbReference type="Gene3D" id="3.40.50.150">
    <property type="entry name" value="Vaccinia Virus protein VP39"/>
    <property type="match status" value="1"/>
</dbReference>
<dbReference type="GO" id="GO:0005737">
    <property type="term" value="C:cytoplasm"/>
    <property type="evidence" value="ECO:0007669"/>
    <property type="project" value="UniProtKB-SubCell"/>
</dbReference>
<keyword evidence="4 10" id="KW-0808">Transferase</keyword>
<dbReference type="GO" id="GO:0002098">
    <property type="term" value="P:tRNA wobble uridine modification"/>
    <property type="evidence" value="ECO:0007669"/>
    <property type="project" value="TreeGrafter"/>
</dbReference>
<comment type="similarity">
    <text evidence="10">In the N-terminal section; belongs to the methyltransferase superfamily. tRNA (mnm(5)s(2)U34)-methyltransferase family.</text>
</comment>
<feature type="region of interest" description="tRNA (mnm(5)s(2)U34)-methyltransferase" evidence="10">
    <location>
        <begin position="1"/>
        <end position="267"/>
    </location>
</feature>
<comment type="catalytic activity">
    <reaction evidence="10">
        <text>5-aminomethyl-2-thiouridine(34) in tRNA + S-adenosyl-L-methionine = 5-methylaminomethyl-2-thiouridine(34) in tRNA + S-adenosyl-L-homocysteine + H(+)</text>
        <dbReference type="Rhea" id="RHEA:19569"/>
        <dbReference type="Rhea" id="RHEA-COMP:10195"/>
        <dbReference type="Rhea" id="RHEA-COMP:10197"/>
        <dbReference type="ChEBI" id="CHEBI:15378"/>
        <dbReference type="ChEBI" id="CHEBI:57856"/>
        <dbReference type="ChEBI" id="CHEBI:59789"/>
        <dbReference type="ChEBI" id="CHEBI:74454"/>
        <dbReference type="ChEBI" id="CHEBI:74455"/>
        <dbReference type="EC" id="2.1.1.61"/>
    </reaction>
</comment>
<gene>
    <name evidence="10 13" type="primary">mnmC</name>
    <name evidence="13" type="ORF">VFDL14_01440</name>
</gene>
<dbReference type="Proteomes" id="UP000027219">
    <property type="component" value="Unassembled WGS sequence"/>
</dbReference>
<dbReference type="GO" id="GO:0016645">
    <property type="term" value="F:oxidoreductase activity, acting on the CH-NH group of donors"/>
    <property type="evidence" value="ECO:0007669"/>
    <property type="project" value="InterPro"/>
</dbReference>
<evidence type="ECO:0000256" key="3">
    <source>
        <dbReference type="ARBA" id="ARBA00022630"/>
    </source>
</evidence>
<keyword evidence="7 10" id="KW-0274">FAD</keyword>
<evidence type="ECO:0000256" key="7">
    <source>
        <dbReference type="ARBA" id="ARBA00022827"/>
    </source>
</evidence>
<dbReference type="NCBIfam" id="NF002481">
    <property type="entry name" value="PRK01747.1-2"/>
    <property type="match status" value="1"/>
</dbReference>
<comment type="cofactor">
    <cofactor evidence="10">
        <name>FAD</name>
        <dbReference type="ChEBI" id="CHEBI:57692"/>
    </cofactor>
</comment>
<feature type="domain" description="FAD dependent oxidoreductase" evidence="11">
    <location>
        <begin position="289"/>
        <end position="669"/>
    </location>
</feature>
<dbReference type="InterPro" id="IPR017610">
    <property type="entry name" value="tRNA_S-uridine_synth_MnmC_C"/>
</dbReference>
<dbReference type="NCBIfam" id="NF033855">
    <property type="entry name" value="tRNA_MNMC2"/>
    <property type="match status" value="1"/>
</dbReference>
<comment type="similarity">
    <text evidence="10">In the C-terminal section; belongs to the DAO family.</text>
</comment>
<evidence type="ECO:0000256" key="1">
    <source>
        <dbReference type="ARBA" id="ARBA00022490"/>
    </source>
</evidence>
<evidence type="ECO:0000259" key="12">
    <source>
        <dbReference type="Pfam" id="PF05430"/>
    </source>
</evidence>
<evidence type="ECO:0000256" key="2">
    <source>
        <dbReference type="ARBA" id="ARBA00022603"/>
    </source>
</evidence>
<dbReference type="RefSeq" id="WP_032551897.1">
    <property type="nucleotide sequence ID" value="NZ_JFFR01000025.1"/>
</dbReference>
<dbReference type="EC" id="2.1.1.61" evidence="10"/>
<dbReference type="InterPro" id="IPR023032">
    <property type="entry name" value="tRNA_MAMT_biosynth_bifunc_MnmC"/>
</dbReference>
<dbReference type="EMBL" id="JFFR01000025">
    <property type="protein sequence ID" value="KDN27677.1"/>
    <property type="molecule type" value="Genomic_DNA"/>
</dbReference>
<dbReference type="GO" id="GO:0032259">
    <property type="term" value="P:methylation"/>
    <property type="evidence" value="ECO:0007669"/>
    <property type="project" value="UniProtKB-KW"/>
</dbReference>
<evidence type="ECO:0000256" key="10">
    <source>
        <dbReference type="HAMAP-Rule" id="MF_01102"/>
    </source>
</evidence>
<keyword evidence="5 10" id="KW-0949">S-adenosyl-L-methionine</keyword>
<dbReference type="InterPro" id="IPR029063">
    <property type="entry name" value="SAM-dependent_MTases_sf"/>
</dbReference>
<dbReference type="FunFam" id="3.40.50.150:FF:000107">
    <property type="entry name" value="tRNA 5-methylaminomethyl-2-thiouridine biosynthesis bifunctional protein MnmC"/>
    <property type="match status" value="1"/>
</dbReference>
<keyword evidence="8 10" id="KW-0560">Oxidoreductase</keyword>
<dbReference type="EC" id="1.5.-.-" evidence="10"/>
<name>A0A066UPA3_9VIBR</name>
<comment type="subcellular location">
    <subcellularLocation>
        <location evidence="10">Cytoplasm</location>
    </subcellularLocation>
</comment>
<feature type="region of interest" description="FAD-dependent cmnm(5)s(2)U34 oxidoreductase" evidence="10">
    <location>
        <begin position="293"/>
        <end position="716"/>
    </location>
</feature>
<dbReference type="GO" id="GO:0050660">
    <property type="term" value="F:flavin adenine dinucleotide binding"/>
    <property type="evidence" value="ECO:0007669"/>
    <property type="project" value="UniProtKB-UniRule"/>
</dbReference>
<evidence type="ECO:0000256" key="8">
    <source>
        <dbReference type="ARBA" id="ARBA00023002"/>
    </source>
</evidence>
<dbReference type="InterPro" id="IPR008471">
    <property type="entry name" value="MnmC-like_methylTransf"/>
</dbReference>
<evidence type="ECO:0000256" key="6">
    <source>
        <dbReference type="ARBA" id="ARBA00022694"/>
    </source>
</evidence>
<evidence type="ECO:0000256" key="5">
    <source>
        <dbReference type="ARBA" id="ARBA00022691"/>
    </source>
</evidence>
<dbReference type="HAMAP" id="MF_01102">
    <property type="entry name" value="MnmC"/>
    <property type="match status" value="1"/>
</dbReference>
<evidence type="ECO:0000256" key="9">
    <source>
        <dbReference type="ARBA" id="ARBA00023268"/>
    </source>
</evidence>
<dbReference type="Gene3D" id="3.50.50.60">
    <property type="entry name" value="FAD/NAD(P)-binding domain"/>
    <property type="match status" value="1"/>
</dbReference>
<evidence type="ECO:0000256" key="4">
    <source>
        <dbReference type="ARBA" id="ARBA00022679"/>
    </source>
</evidence>
<feature type="domain" description="MnmC-like methyltransferase" evidence="12">
    <location>
        <begin position="140"/>
        <end position="265"/>
    </location>
</feature>
<dbReference type="InterPro" id="IPR036188">
    <property type="entry name" value="FAD/NAD-bd_sf"/>
</dbReference>
<dbReference type="PANTHER" id="PTHR13847:SF283">
    <property type="entry name" value="TRNA 5-METHYLAMINOMETHYL-2-THIOURIDINE BIOSYNTHESIS BIFUNCTIONAL PROTEIN MNMC"/>
    <property type="match status" value="1"/>
</dbReference>
<keyword evidence="14" id="KW-1185">Reference proteome</keyword>
<dbReference type="NCBIfam" id="NF002484">
    <property type="entry name" value="PRK01747.1-5"/>
    <property type="match status" value="1"/>
</dbReference>
<keyword evidence="6 10" id="KW-0819">tRNA processing</keyword>
<dbReference type="NCBIfam" id="TIGR03197">
    <property type="entry name" value="MnmC_Cterm"/>
    <property type="match status" value="1"/>
</dbReference>
<sequence>MVSFPRNSYNPSQHIASNHKMTDFMTSITNAELEWNESGTPVSDQFDDVYFSNVNGLEETRYVFLKQNHLPERWLEHEQRRFVIAETGFGTGLNFLAVWQWFDTFLKDNPQAVTKELHFISFEKYPLNKDDLIKAHKAWPELAEYATQLQEHYPIALPECHRIVLGDGKITLDLWFGDIKDCMPLLPNPQQGLVDAWFLDGFAPSKNPEMWNQNLFNGMAKLAKQDCSCATFTAAGFVRRGLIEAGFEMKKVKGFGTKREMIAGRLSEKQDNSNIKPWFGLAPHSDTEDIAIIGGGVASAALAKTLTRRGKQVSLYCEHAQPAENASGNNQGAIYPLLSETRSNVSRVFGPGLLFARQFIEQASDSIEFDHDWCGVNILMWDEGSTKKLNRMLEGNFHTDLIQRLSPDQANEKIGLPVDKDSVYFPLGGWLSPRQLTQGLISQLEASGLLQAHYQHKVTNLEWLDADQKWKLTIDTPQGEVTKLHSQVVVANGHKFTQFEQTAPVPLTPVKGQVSHIPTTENLSKLKTVLCFDGYMTPQNPNNGHHCIGANYDKSNIDQEFDAEVQKHNGERLHGSLPDQAWTQDVDTTGNLSRQGIRSVSRDHLPFVGNVGNFEAIKVQYQNLQNFNPQRDQASSIETVASYPNLYCFIGLGSRGLSSAPLLAEVLASQICGDPMPLPVDVLEAIHPSRMWVRRLRKGKALTAGWVADKQAGRNQ</sequence>
<dbReference type="PANTHER" id="PTHR13847">
    <property type="entry name" value="SARCOSINE DEHYDROGENASE-RELATED"/>
    <property type="match status" value="1"/>
</dbReference>
<evidence type="ECO:0000313" key="13">
    <source>
        <dbReference type="EMBL" id="KDN27677.1"/>
    </source>
</evidence>
<dbReference type="AlphaFoldDB" id="A0A066UPA3"/>
<comment type="function">
    <text evidence="10">Catalyzes the last two steps in the biosynthesis of 5-methylaminomethyl-2-thiouridine (mnm(5)s(2)U) at the wobble position (U34) in tRNA. Catalyzes the FAD-dependent demodification of cmnm(5)s(2)U34 to nm(5)s(2)U34, followed by the transfer of a methyl group from S-adenosyl-L-methionine to nm(5)s(2)U34, to form mnm(5)s(2)U34.</text>
</comment>
<accession>A0A066UPA3</accession>
<evidence type="ECO:0000259" key="11">
    <source>
        <dbReference type="Pfam" id="PF01266"/>
    </source>
</evidence>
<keyword evidence="2 10" id="KW-0489">Methyltransferase</keyword>
<dbReference type="InterPro" id="IPR047785">
    <property type="entry name" value="tRNA_MNMC2"/>
</dbReference>
<dbReference type="GO" id="GO:0004808">
    <property type="term" value="F:tRNA (5-methylaminomethyl-2-thiouridylate)(34)-methyltransferase activity"/>
    <property type="evidence" value="ECO:0007669"/>
    <property type="project" value="UniProtKB-EC"/>
</dbReference>
<comment type="caution">
    <text evidence="13">The sequence shown here is derived from an EMBL/GenBank/DDBJ whole genome shotgun (WGS) entry which is preliminary data.</text>
</comment>
<organism evidence="13 14">
    <name type="scientific">Vibrio fortis</name>
    <dbReference type="NCBI Taxonomy" id="212667"/>
    <lineage>
        <taxon>Bacteria</taxon>
        <taxon>Pseudomonadati</taxon>
        <taxon>Pseudomonadota</taxon>
        <taxon>Gammaproteobacteria</taxon>
        <taxon>Vibrionales</taxon>
        <taxon>Vibrionaceae</taxon>
        <taxon>Vibrio</taxon>
    </lineage>
</organism>
<dbReference type="Pfam" id="PF05430">
    <property type="entry name" value="Methyltransf_30"/>
    <property type="match status" value="1"/>
</dbReference>
<dbReference type="Pfam" id="PF01266">
    <property type="entry name" value="DAO"/>
    <property type="match status" value="1"/>
</dbReference>
<keyword evidence="3 10" id="KW-0285">Flavoprotein</keyword>
<dbReference type="OrthoDB" id="9786494at2"/>
<reference evidence="13 14" key="1">
    <citation type="submission" date="2014-02" db="EMBL/GenBank/DDBJ databases">
        <title>Vibrio fortis Dalian14 Genome Sequencing.</title>
        <authorList>
            <person name="Wang Y."/>
            <person name="Song L."/>
            <person name="Liu G."/>
            <person name="Ding J."/>
        </authorList>
    </citation>
    <scope>NUCLEOTIDE SEQUENCE [LARGE SCALE GENOMIC DNA]</scope>
    <source>
        <strain evidence="13 14">Dalian14</strain>
    </source>
</reference>
<protein>
    <recommendedName>
        <fullName evidence="10">tRNA 5-methylaminomethyl-2-thiouridine biosynthesis bifunctional protein MnmC</fullName>
        <shortName evidence="10">tRNA mnm(5)s(2)U biosynthesis bifunctional protein</shortName>
    </recommendedName>
    <domain>
        <recommendedName>
            <fullName evidence="10">tRNA (mnm(5)s(2)U34)-methyltransferase</fullName>
            <ecNumber evidence="10">2.1.1.61</ecNumber>
        </recommendedName>
    </domain>
    <domain>
        <recommendedName>
            <fullName evidence="10">FAD-dependent cmnm(5)s(2)U34 oxidoreductase</fullName>
            <ecNumber evidence="10">1.5.-.-</ecNumber>
        </recommendedName>
    </domain>
</protein>
<dbReference type="SUPFAM" id="SSF51905">
    <property type="entry name" value="FAD/NAD(P)-binding domain"/>
    <property type="match status" value="1"/>
</dbReference>
<keyword evidence="1 10" id="KW-0963">Cytoplasm</keyword>
<evidence type="ECO:0000313" key="14">
    <source>
        <dbReference type="Proteomes" id="UP000027219"/>
    </source>
</evidence>
<proteinExistence type="inferred from homology"/>
<dbReference type="InterPro" id="IPR006076">
    <property type="entry name" value="FAD-dep_OxRdtase"/>
</dbReference>